<evidence type="ECO:0000313" key="2">
    <source>
        <dbReference type="Proteomes" id="UP000314294"/>
    </source>
</evidence>
<dbReference type="EMBL" id="SRLO01000005">
    <property type="protein sequence ID" value="TNN88594.1"/>
    <property type="molecule type" value="Genomic_DNA"/>
</dbReference>
<dbReference type="AlphaFoldDB" id="A0A4Z2JFK1"/>
<protein>
    <submittedName>
        <fullName evidence="1">Uncharacterized protein</fullName>
    </submittedName>
</protein>
<dbReference type="Proteomes" id="UP000314294">
    <property type="component" value="Unassembled WGS sequence"/>
</dbReference>
<name>A0A4Z2JFK1_9TELE</name>
<gene>
    <name evidence="1" type="ORF">EYF80_001377</name>
</gene>
<proteinExistence type="predicted"/>
<organism evidence="1 2">
    <name type="scientific">Liparis tanakae</name>
    <name type="common">Tanaka's snailfish</name>
    <dbReference type="NCBI Taxonomy" id="230148"/>
    <lineage>
        <taxon>Eukaryota</taxon>
        <taxon>Metazoa</taxon>
        <taxon>Chordata</taxon>
        <taxon>Craniata</taxon>
        <taxon>Vertebrata</taxon>
        <taxon>Euteleostomi</taxon>
        <taxon>Actinopterygii</taxon>
        <taxon>Neopterygii</taxon>
        <taxon>Teleostei</taxon>
        <taxon>Neoteleostei</taxon>
        <taxon>Acanthomorphata</taxon>
        <taxon>Eupercaria</taxon>
        <taxon>Perciformes</taxon>
        <taxon>Cottioidei</taxon>
        <taxon>Cottales</taxon>
        <taxon>Liparidae</taxon>
        <taxon>Liparis</taxon>
    </lineage>
</organism>
<sequence>MSESDGREELFKQRGAVVSEQPHRWTAGTQLHLPSEVSLSGESPSALESAALRLTSRADLSVLFFFFPRRY</sequence>
<comment type="caution">
    <text evidence="1">The sequence shown here is derived from an EMBL/GenBank/DDBJ whole genome shotgun (WGS) entry which is preliminary data.</text>
</comment>
<reference evidence="1 2" key="1">
    <citation type="submission" date="2019-03" db="EMBL/GenBank/DDBJ databases">
        <title>First draft genome of Liparis tanakae, snailfish: a comprehensive survey of snailfish specific genes.</title>
        <authorList>
            <person name="Kim W."/>
            <person name="Song I."/>
            <person name="Jeong J.-H."/>
            <person name="Kim D."/>
            <person name="Kim S."/>
            <person name="Ryu S."/>
            <person name="Song J.Y."/>
            <person name="Lee S.K."/>
        </authorList>
    </citation>
    <scope>NUCLEOTIDE SEQUENCE [LARGE SCALE GENOMIC DNA]</scope>
    <source>
        <tissue evidence="1">Muscle</tissue>
    </source>
</reference>
<keyword evidence="2" id="KW-1185">Reference proteome</keyword>
<accession>A0A4Z2JFK1</accession>
<evidence type="ECO:0000313" key="1">
    <source>
        <dbReference type="EMBL" id="TNN88594.1"/>
    </source>
</evidence>